<dbReference type="EMBL" id="WQLW01000002">
    <property type="protein sequence ID" value="MVO08402.1"/>
    <property type="molecule type" value="Genomic_DNA"/>
</dbReference>
<reference evidence="3" key="1">
    <citation type="submission" date="2019-05" db="EMBL/GenBank/DDBJ databases">
        <title>Flavobacterium profundi sp. nov., isolated from a deep-sea seamount.</title>
        <authorList>
            <person name="Zhang D.-C."/>
        </authorList>
    </citation>
    <scope>NUCLEOTIDE SEQUENCE [LARGE SCALE GENOMIC DNA]</scope>
    <source>
        <strain evidence="3">TP390</strain>
    </source>
</reference>
<keyword evidence="1" id="KW-0812">Transmembrane</keyword>
<dbReference type="AlphaFoldDB" id="A0A6I4IKG5"/>
<accession>A0A6I4IKG5</accession>
<evidence type="ECO:0000256" key="1">
    <source>
        <dbReference type="SAM" id="Phobius"/>
    </source>
</evidence>
<name>A0A6I4IKG5_9FLAO</name>
<evidence type="ECO:0000313" key="2">
    <source>
        <dbReference type="EMBL" id="MVO08402.1"/>
    </source>
</evidence>
<dbReference type="RefSeq" id="WP_140996793.1">
    <property type="nucleotide sequence ID" value="NZ_VDCZ01000002.1"/>
</dbReference>
<dbReference type="OrthoDB" id="1367950at2"/>
<gene>
    <name evidence="2" type="ORF">GOQ30_04390</name>
</gene>
<evidence type="ECO:0000313" key="3">
    <source>
        <dbReference type="Proteomes" id="UP000431264"/>
    </source>
</evidence>
<organism evidence="2 3">
    <name type="scientific">Flavobacterium profundi</name>
    <dbReference type="NCBI Taxonomy" id="1774945"/>
    <lineage>
        <taxon>Bacteria</taxon>
        <taxon>Pseudomonadati</taxon>
        <taxon>Bacteroidota</taxon>
        <taxon>Flavobacteriia</taxon>
        <taxon>Flavobacteriales</taxon>
        <taxon>Flavobacteriaceae</taxon>
        <taxon>Flavobacterium</taxon>
    </lineage>
</organism>
<keyword evidence="1" id="KW-0472">Membrane</keyword>
<sequence length="163" mass="19361">MDIYSSLMGILFFVLIFIPILLINNKLNKKRKRLINTLNEFAAQENKRVLEFDTWTDNSIIGMSTDKEYLFFIRDKNDYHTKVKILVSQIKNSYTNQQKNNSKSVALLELILEMQDQNENIRLEFFKADKNDFIMGEELRIAKKWVSKITEDFPKPKILLYNI</sequence>
<keyword evidence="3" id="KW-1185">Reference proteome</keyword>
<protein>
    <submittedName>
        <fullName evidence="2">Uncharacterized protein</fullName>
    </submittedName>
</protein>
<dbReference type="Proteomes" id="UP000431264">
    <property type="component" value="Unassembled WGS sequence"/>
</dbReference>
<feature type="transmembrane region" description="Helical" evidence="1">
    <location>
        <begin position="6"/>
        <end position="23"/>
    </location>
</feature>
<keyword evidence="1" id="KW-1133">Transmembrane helix</keyword>
<comment type="caution">
    <text evidence="2">The sequence shown here is derived from an EMBL/GenBank/DDBJ whole genome shotgun (WGS) entry which is preliminary data.</text>
</comment>
<proteinExistence type="predicted"/>